<proteinExistence type="predicted"/>
<organism evidence="2 3">
    <name type="scientific">Pandoraea terrigena</name>
    <dbReference type="NCBI Taxonomy" id="2508292"/>
    <lineage>
        <taxon>Bacteria</taxon>
        <taxon>Pseudomonadati</taxon>
        <taxon>Pseudomonadota</taxon>
        <taxon>Betaproteobacteria</taxon>
        <taxon>Burkholderiales</taxon>
        <taxon>Burkholderiaceae</taxon>
        <taxon>Pandoraea</taxon>
    </lineage>
</organism>
<protein>
    <recommendedName>
        <fullName evidence="1">Transcriptional regulator-like domain-containing protein</fullName>
    </recommendedName>
</protein>
<evidence type="ECO:0000313" key="2">
    <source>
        <dbReference type="EMBL" id="VVE19811.1"/>
    </source>
</evidence>
<sequence>MKKSQRIPLPDGASIDDYKGWEEWDYRRWAWEYLRRNLSFRAACADVSAIKNSAERLARKAEIAQRFMLKRYRDCDAPCETQKPAFQAIKPSPLPQSIGATEWSTALRHDQVAIVFNLRPALHAKNAIGAMVANAEKCLQKYLENLKGFEKDCKQHPQSHLGRKQHLRNLRLLDATAVGHDPIDIAHLPWWREYTKKGQPKTLEADAIRKAVRSARDLTEFGYTAIFSSPKRLERMPVRPKEQDSK</sequence>
<dbReference type="InterPro" id="IPR045465">
    <property type="entry name" value="Trans_reg_dom"/>
</dbReference>
<accession>A0A5E4W5X0</accession>
<dbReference type="AlphaFoldDB" id="A0A5E4W5X0"/>
<dbReference type="OrthoDB" id="8913555at2"/>
<evidence type="ECO:0000313" key="3">
    <source>
        <dbReference type="Proteomes" id="UP000334380"/>
    </source>
</evidence>
<reference evidence="2 3" key="1">
    <citation type="submission" date="2019-08" db="EMBL/GenBank/DDBJ databases">
        <authorList>
            <person name="Peeters C."/>
        </authorList>
    </citation>
    <scope>NUCLEOTIDE SEQUENCE [LARGE SCALE GENOMIC DNA]</scope>
    <source>
        <strain evidence="2 3">LMG 31013</strain>
    </source>
</reference>
<dbReference type="RefSeq" id="WP_150613660.1">
    <property type="nucleotide sequence ID" value="NZ_CABPRU010000007.1"/>
</dbReference>
<dbReference type="EMBL" id="CABPRU010000007">
    <property type="protein sequence ID" value="VVE19811.1"/>
    <property type="molecule type" value="Genomic_DNA"/>
</dbReference>
<dbReference type="Proteomes" id="UP000334380">
    <property type="component" value="Unassembled WGS sequence"/>
</dbReference>
<name>A0A5E4W5X0_9BURK</name>
<feature type="domain" description="Transcriptional regulator-like" evidence="1">
    <location>
        <begin position="15"/>
        <end position="66"/>
    </location>
</feature>
<evidence type="ECO:0000259" key="1">
    <source>
        <dbReference type="Pfam" id="PF20109"/>
    </source>
</evidence>
<keyword evidence="3" id="KW-1185">Reference proteome</keyword>
<gene>
    <name evidence="2" type="ORF">PTE31013_03098</name>
</gene>
<dbReference type="Pfam" id="PF20109">
    <property type="entry name" value="Trans_reg_dom"/>
    <property type="match status" value="1"/>
</dbReference>